<dbReference type="Pfam" id="PF01553">
    <property type="entry name" value="Acyltransferase"/>
    <property type="match status" value="1"/>
</dbReference>
<protein>
    <submittedName>
        <fullName evidence="6">Lysophospholipid acyltransferase family protein</fullName>
    </submittedName>
</protein>
<evidence type="ECO:0000256" key="4">
    <source>
        <dbReference type="SAM" id="Phobius"/>
    </source>
</evidence>
<dbReference type="SUPFAM" id="SSF69593">
    <property type="entry name" value="Glycerol-3-phosphate (1)-acyltransferase"/>
    <property type="match status" value="1"/>
</dbReference>
<dbReference type="Proteomes" id="UP001167864">
    <property type="component" value="Unassembled WGS sequence"/>
</dbReference>
<evidence type="ECO:0000256" key="1">
    <source>
        <dbReference type="ARBA" id="ARBA00005189"/>
    </source>
</evidence>
<evidence type="ECO:0000256" key="3">
    <source>
        <dbReference type="ARBA" id="ARBA00023315"/>
    </source>
</evidence>
<dbReference type="AlphaFoldDB" id="A0AAW7JYU6"/>
<dbReference type="CDD" id="cd07989">
    <property type="entry name" value="LPLAT_AGPAT-like"/>
    <property type="match status" value="1"/>
</dbReference>
<accession>A0AAW7JYU6</accession>
<comment type="pathway">
    <text evidence="1">Lipid metabolism.</text>
</comment>
<feature type="transmembrane region" description="Helical" evidence="4">
    <location>
        <begin position="12"/>
        <end position="42"/>
    </location>
</feature>
<feature type="domain" description="Phospholipid/glycerol acyltransferase" evidence="5">
    <location>
        <begin position="92"/>
        <end position="202"/>
    </location>
</feature>
<reference evidence="6" key="1">
    <citation type="submission" date="2023-06" db="EMBL/GenBank/DDBJ databases">
        <authorList>
            <person name="Polev D.E."/>
            <person name="Saitova A.T."/>
            <person name="Bogumilchik E.A."/>
            <person name="Kokorina G.I."/>
            <person name="Voskresenskaia E.A."/>
        </authorList>
    </citation>
    <scope>NUCLEOTIDE SEQUENCE</scope>
    <source>
        <strain evidence="6">2145 StPb PI</strain>
    </source>
</reference>
<evidence type="ECO:0000259" key="5">
    <source>
        <dbReference type="SMART" id="SM00563"/>
    </source>
</evidence>
<keyword evidence="4" id="KW-0812">Transmembrane</keyword>
<keyword evidence="4" id="KW-1133">Transmembrane helix</keyword>
<dbReference type="EMBL" id="JAUEHU010000001">
    <property type="protein sequence ID" value="MDN0086170.1"/>
    <property type="molecule type" value="Genomic_DNA"/>
</dbReference>
<sequence>MKVLKLGRQINWLWRLVMTGLCFALFGLGGLLLSLLWFNFLLLTQRDGQQRRILARRSISASFRLFLALARRLGVLDYRLQGIEKIRADKGCLVVANHPTLLDYVILASALPDVDCLVKAGLLRNPFVNGVIKTADYLVNSQGPTLLAACRQRLNRGENILIFPEGTRTSPGKPLKLQRGAANVAVRCECDLRIVHIHCSQQTLDKQSRWYQIPPEKPVFSVVVGERIANEYFVAVEEDAQALAARQLNRQLAQLLTPEKGQPMDTDDARTLS</sequence>
<organism evidence="6 7">
    <name type="scientific">Yersinia nurmii</name>
    <dbReference type="NCBI Taxonomy" id="685706"/>
    <lineage>
        <taxon>Bacteria</taxon>
        <taxon>Pseudomonadati</taxon>
        <taxon>Pseudomonadota</taxon>
        <taxon>Gammaproteobacteria</taxon>
        <taxon>Enterobacterales</taxon>
        <taxon>Yersiniaceae</taxon>
        <taxon>Yersinia</taxon>
    </lineage>
</organism>
<comment type="caution">
    <text evidence="6">The sequence shown here is derived from an EMBL/GenBank/DDBJ whole genome shotgun (WGS) entry which is preliminary data.</text>
</comment>
<name>A0AAW7JYU6_9GAMM</name>
<keyword evidence="3 6" id="KW-0012">Acyltransferase</keyword>
<gene>
    <name evidence="6" type="ORF">QVN42_01970</name>
</gene>
<evidence type="ECO:0000256" key="2">
    <source>
        <dbReference type="ARBA" id="ARBA00022679"/>
    </source>
</evidence>
<dbReference type="InterPro" id="IPR002123">
    <property type="entry name" value="Plipid/glycerol_acylTrfase"/>
</dbReference>
<dbReference type="GO" id="GO:0006654">
    <property type="term" value="P:phosphatidic acid biosynthetic process"/>
    <property type="evidence" value="ECO:0007669"/>
    <property type="project" value="TreeGrafter"/>
</dbReference>
<dbReference type="RefSeq" id="WP_289817548.1">
    <property type="nucleotide sequence ID" value="NZ_JAUEHU010000001.1"/>
</dbReference>
<dbReference type="PANTHER" id="PTHR10434:SF66">
    <property type="entry name" value="PHOSPHOLIPID_GLYCEROL ACYLTRANSFERASE DOMAIN-CONTAINING PROTEIN"/>
    <property type="match status" value="1"/>
</dbReference>
<dbReference type="PANTHER" id="PTHR10434">
    <property type="entry name" value="1-ACYL-SN-GLYCEROL-3-PHOSPHATE ACYLTRANSFERASE"/>
    <property type="match status" value="1"/>
</dbReference>
<dbReference type="GO" id="GO:0003841">
    <property type="term" value="F:1-acylglycerol-3-phosphate O-acyltransferase activity"/>
    <property type="evidence" value="ECO:0007669"/>
    <property type="project" value="TreeGrafter"/>
</dbReference>
<keyword evidence="4" id="KW-0472">Membrane</keyword>
<dbReference type="SMART" id="SM00563">
    <property type="entry name" value="PlsC"/>
    <property type="match status" value="1"/>
</dbReference>
<evidence type="ECO:0000313" key="7">
    <source>
        <dbReference type="Proteomes" id="UP001167864"/>
    </source>
</evidence>
<evidence type="ECO:0000313" key="6">
    <source>
        <dbReference type="EMBL" id="MDN0086170.1"/>
    </source>
</evidence>
<keyword evidence="2" id="KW-0808">Transferase</keyword>
<proteinExistence type="predicted"/>